<protein>
    <recommendedName>
        <fullName evidence="3">3'-5' exonuclease domain-containing protein</fullName>
    </recommendedName>
</protein>
<name>A0A7J6XG11_THATH</name>
<evidence type="ECO:0000313" key="4">
    <source>
        <dbReference type="EMBL" id="KAF5207422.1"/>
    </source>
</evidence>
<dbReference type="GO" id="GO:0003676">
    <property type="term" value="F:nucleic acid binding"/>
    <property type="evidence" value="ECO:0007669"/>
    <property type="project" value="InterPro"/>
</dbReference>
<dbReference type="InterPro" id="IPR012337">
    <property type="entry name" value="RNaseH-like_sf"/>
</dbReference>
<evidence type="ECO:0000313" key="5">
    <source>
        <dbReference type="Proteomes" id="UP000554482"/>
    </source>
</evidence>
<dbReference type="PANTHER" id="PTHR13620">
    <property type="entry name" value="3-5 EXONUCLEASE"/>
    <property type="match status" value="1"/>
</dbReference>
<accession>A0A7J6XG11</accession>
<dbReference type="GO" id="GO:0006139">
    <property type="term" value="P:nucleobase-containing compound metabolic process"/>
    <property type="evidence" value="ECO:0007669"/>
    <property type="project" value="InterPro"/>
</dbReference>
<evidence type="ECO:0000256" key="1">
    <source>
        <dbReference type="ARBA" id="ARBA00022722"/>
    </source>
</evidence>
<gene>
    <name evidence="4" type="ORF">FRX31_002990</name>
</gene>
<dbReference type="InterPro" id="IPR036397">
    <property type="entry name" value="RNaseH_sf"/>
</dbReference>
<feature type="domain" description="3'-5' exonuclease" evidence="3">
    <location>
        <begin position="7"/>
        <end position="118"/>
    </location>
</feature>
<keyword evidence="1" id="KW-0540">Nuclease</keyword>
<dbReference type="CDD" id="cd06141">
    <property type="entry name" value="WRN_exo"/>
    <property type="match status" value="1"/>
</dbReference>
<dbReference type="Proteomes" id="UP000554482">
    <property type="component" value="Unassembled WGS sequence"/>
</dbReference>
<sequence length="124" mass="13810">MDYFPLLLKEVLGYSNATFVGVGIQTDVKKLSNQYGLNFSCVLNLVKLAAESSWGSNFKNSSPSLKDLASVILGLNVEKSKKITMSNWEARVLSQDQIRYACLDAYISYQIGYKLLKQNPGISF</sequence>
<proteinExistence type="predicted"/>
<dbReference type="Pfam" id="PF01612">
    <property type="entry name" value="DNA_pol_A_exo1"/>
    <property type="match status" value="1"/>
</dbReference>
<dbReference type="GO" id="GO:0008408">
    <property type="term" value="F:3'-5' exonuclease activity"/>
    <property type="evidence" value="ECO:0007669"/>
    <property type="project" value="InterPro"/>
</dbReference>
<keyword evidence="5" id="KW-1185">Reference proteome</keyword>
<dbReference type="GO" id="GO:0005634">
    <property type="term" value="C:nucleus"/>
    <property type="evidence" value="ECO:0007669"/>
    <property type="project" value="TreeGrafter"/>
</dbReference>
<dbReference type="SUPFAM" id="SSF53098">
    <property type="entry name" value="Ribonuclease H-like"/>
    <property type="match status" value="1"/>
</dbReference>
<reference evidence="4 5" key="1">
    <citation type="submission" date="2020-06" db="EMBL/GenBank/DDBJ databases">
        <title>Transcriptomic and genomic resources for Thalictrum thalictroides and T. hernandezii: Facilitating candidate gene discovery in an emerging model plant lineage.</title>
        <authorList>
            <person name="Arias T."/>
            <person name="Riano-Pachon D.M."/>
            <person name="Di Stilio V.S."/>
        </authorList>
    </citation>
    <scope>NUCLEOTIDE SEQUENCE [LARGE SCALE GENOMIC DNA]</scope>
    <source>
        <strain evidence="5">cv. WT478/WT964</strain>
        <tissue evidence="4">Leaves</tissue>
    </source>
</reference>
<dbReference type="InterPro" id="IPR002562">
    <property type="entry name" value="3'-5'_exonuclease_dom"/>
</dbReference>
<evidence type="ECO:0000259" key="3">
    <source>
        <dbReference type="Pfam" id="PF01612"/>
    </source>
</evidence>
<dbReference type="Gene3D" id="3.30.420.10">
    <property type="entry name" value="Ribonuclease H-like superfamily/Ribonuclease H"/>
    <property type="match status" value="1"/>
</dbReference>
<organism evidence="4 5">
    <name type="scientific">Thalictrum thalictroides</name>
    <name type="common">Rue-anemone</name>
    <name type="synonym">Anemone thalictroides</name>
    <dbReference type="NCBI Taxonomy" id="46969"/>
    <lineage>
        <taxon>Eukaryota</taxon>
        <taxon>Viridiplantae</taxon>
        <taxon>Streptophyta</taxon>
        <taxon>Embryophyta</taxon>
        <taxon>Tracheophyta</taxon>
        <taxon>Spermatophyta</taxon>
        <taxon>Magnoliopsida</taxon>
        <taxon>Ranunculales</taxon>
        <taxon>Ranunculaceae</taxon>
        <taxon>Thalictroideae</taxon>
        <taxon>Thalictrum</taxon>
    </lineage>
</organism>
<evidence type="ECO:0000256" key="2">
    <source>
        <dbReference type="ARBA" id="ARBA00022801"/>
    </source>
</evidence>
<comment type="caution">
    <text evidence="4">The sequence shown here is derived from an EMBL/GenBank/DDBJ whole genome shotgun (WGS) entry which is preliminary data.</text>
</comment>
<dbReference type="PANTHER" id="PTHR13620:SF121">
    <property type="entry name" value="EMB|CAB82946.1-RELATED"/>
    <property type="match status" value="1"/>
</dbReference>
<dbReference type="GO" id="GO:0005737">
    <property type="term" value="C:cytoplasm"/>
    <property type="evidence" value="ECO:0007669"/>
    <property type="project" value="TreeGrafter"/>
</dbReference>
<dbReference type="InterPro" id="IPR051132">
    <property type="entry name" value="3-5_Exonuclease_domain"/>
</dbReference>
<dbReference type="OrthoDB" id="446462at2759"/>
<dbReference type="EMBL" id="JABWDY010001438">
    <property type="protein sequence ID" value="KAF5207422.1"/>
    <property type="molecule type" value="Genomic_DNA"/>
</dbReference>
<keyword evidence="2" id="KW-0378">Hydrolase</keyword>
<dbReference type="AlphaFoldDB" id="A0A7J6XG11"/>